<evidence type="ECO:0000313" key="3">
    <source>
        <dbReference type="EMBL" id="SFU41551.1"/>
    </source>
</evidence>
<evidence type="ECO:0000259" key="2">
    <source>
        <dbReference type="PROSITE" id="PS50853"/>
    </source>
</evidence>
<keyword evidence="3" id="KW-0378">Hydrolase</keyword>
<dbReference type="SUPFAM" id="SSF51261">
    <property type="entry name" value="Duplicated hybrid motif"/>
    <property type="match status" value="1"/>
</dbReference>
<sequence length="338" mass="35862">MGSIMKWAVSALVIAAALTFAVLLVSASPAFAESSAQGMNVSPVETDRISFEAIGVAWKPAKQADGYEVTATQKQTSEQEKITVEDGHEVNYNELPLNRKYKFSVRAYTVKNGRRVYGEETESGYISTGYVKKSAATGSTLSVKWNSVTGSTGYSVTAVDSKGELAAEQSSRKTSVKLTGLKPATKYTVTVTAATEDGGVTASASANMKTRSEEYIWPVSGRILSRFGYRTGVGSHYHQGIDINCRMGTPIAAAKDGVVTSAGWSGGYGYCVVIRHDGGTSTLYAHLSLIGVKKGQKVTQGTVIGKSGQTGTATCPHLHFGLFSGRTLVDPLPYLPEL</sequence>
<dbReference type="Pfam" id="PF01551">
    <property type="entry name" value="Peptidase_M23"/>
    <property type="match status" value="1"/>
</dbReference>
<feature type="chain" id="PRO_5011522279" evidence="1">
    <location>
        <begin position="33"/>
        <end position="338"/>
    </location>
</feature>
<dbReference type="SUPFAM" id="SSF49265">
    <property type="entry name" value="Fibronectin type III"/>
    <property type="match status" value="2"/>
</dbReference>
<dbReference type="SMART" id="SM00060">
    <property type="entry name" value="FN3"/>
    <property type="match status" value="2"/>
</dbReference>
<dbReference type="PANTHER" id="PTHR21666:SF270">
    <property type="entry name" value="MUREIN HYDROLASE ACTIVATOR ENVC"/>
    <property type="match status" value="1"/>
</dbReference>
<dbReference type="Gene3D" id="2.60.40.10">
    <property type="entry name" value="Immunoglobulins"/>
    <property type="match status" value="2"/>
</dbReference>
<keyword evidence="4" id="KW-1185">Reference proteome</keyword>
<dbReference type="InterPro" id="IPR011055">
    <property type="entry name" value="Dup_hybrid_motif"/>
</dbReference>
<feature type="domain" description="Fibronectin type-III" evidence="2">
    <location>
        <begin position="127"/>
        <end position="213"/>
    </location>
</feature>
<reference evidence="3 4" key="1">
    <citation type="submission" date="2016-10" db="EMBL/GenBank/DDBJ databases">
        <authorList>
            <person name="de Groot N.N."/>
        </authorList>
    </citation>
    <scope>NUCLEOTIDE SEQUENCE [LARGE SCALE GENOMIC DNA]</scope>
    <source>
        <strain evidence="3 4">KHGC13</strain>
    </source>
</reference>
<dbReference type="RefSeq" id="WP_090470298.1">
    <property type="nucleotide sequence ID" value="NZ_FOWF01000004.1"/>
</dbReference>
<dbReference type="InterPro" id="IPR016047">
    <property type="entry name" value="M23ase_b-sheet_dom"/>
</dbReference>
<dbReference type="OrthoDB" id="9809488at2"/>
<name>A0A1I7FZR2_9FIRM</name>
<keyword evidence="1" id="KW-0732">Signal</keyword>
<dbReference type="GO" id="GO:0004222">
    <property type="term" value="F:metalloendopeptidase activity"/>
    <property type="evidence" value="ECO:0007669"/>
    <property type="project" value="TreeGrafter"/>
</dbReference>
<dbReference type="PANTHER" id="PTHR21666">
    <property type="entry name" value="PEPTIDASE-RELATED"/>
    <property type="match status" value="1"/>
</dbReference>
<dbReference type="STRING" id="155865.SAMN05216515_10486"/>
<dbReference type="AlphaFoldDB" id="A0A1I7FZR2"/>
<dbReference type="InterPro" id="IPR013783">
    <property type="entry name" value="Ig-like_fold"/>
</dbReference>
<evidence type="ECO:0000256" key="1">
    <source>
        <dbReference type="SAM" id="SignalP"/>
    </source>
</evidence>
<gene>
    <name evidence="3" type="ORF">SAMN05216508_10445</name>
</gene>
<dbReference type="CDD" id="cd12797">
    <property type="entry name" value="M23_peptidase"/>
    <property type="match status" value="1"/>
</dbReference>
<protein>
    <submittedName>
        <fullName evidence="3">Murein DD-endopeptidase MepM and murein hydrolase activator NlpD, contain LysM domain</fullName>
    </submittedName>
</protein>
<dbReference type="InterPro" id="IPR050570">
    <property type="entry name" value="Cell_wall_metabolism_enzyme"/>
</dbReference>
<evidence type="ECO:0000313" key="4">
    <source>
        <dbReference type="Proteomes" id="UP000198817"/>
    </source>
</evidence>
<dbReference type="Gene3D" id="2.70.70.10">
    <property type="entry name" value="Glucose Permease (Domain IIA)"/>
    <property type="match status" value="1"/>
</dbReference>
<dbReference type="CDD" id="cd00063">
    <property type="entry name" value="FN3"/>
    <property type="match status" value="2"/>
</dbReference>
<accession>A0A1I7FZR2</accession>
<dbReference type="Pfam" id="PF00041">
    <property type="entry name" value="fn3"/>
    <property type="match status" value="1"/>
</dbReference>
<proteinExistence type="predicted"/>
<dbReference type="InterPro" id="IPR036116">
    <property type="entry name" value="FN3_sf"/>
</dbReference>
<feature type="signal peptide" evidence="1">
    <location>
        <begin position="1"/>
        <end position="32"/>
    </location>
</feature>
<dbReference type="EMBL" id="FPBT01000004">
    <property type="protein sequence ID" value="SFU41551.1"/>
    <property type="molecule type" value="Genomic_DNA"/>
</dbReference>
<dbReference type="InterPro" id="IPR003961">
    <property type="entry name" value="FN3_dom"/>
</dbReference>
<dbReference type="PROSITE" id="PS50853">
    <property type="entry name" value="FN3"/>
    <property type="match status" value="1"/>
</dbReference>
<dbReference type="Proteomes" id="UP000198817">
    <property type="component" value="Unassembled WGS sequence"/>
</dbReference>
<organism evidence="3 4">
    <name type="scientific">Eubacterium pyruvativorans</name>
    <dbReference type="NCBI Taxonomy" id="155865"/>
    <lineage>
        <taxon>Bacteria</taxon>
        <taxon>Bacillati</taxon>
        <taxon>Bacillota</taxon>
        <taxon>Clostridia</taxon>
        <taxon>Eubacteriales</taxon>
        <taxon>Eubacteriaceae</taxon>
        <taxon>Eubacterium</taxon>
    </lineage>
</organism>